<comment type="caution">
    <text evidence="1">The sequence shown here is derived from an EMBL/GenBank/DDBJ whole genome shotgun (WGS) entry which is preliminary data.</text>
</comment>
<accession>A0AAV5ART5</accession>
<gene>
    <name evidence="1" type="ORF">Clacol_010137</name>
</gene>
<dbReference type="Proteomes" id="UP001050691">
    <property type="component" value="Unassembled WGS sequence"/>
</dbReference>
<dbReference type="EMBL" id="BPWL01000011">
    <property type="protein sequence ID" value="GJJ15859.1"/>
    <property type="molecule type" value="Genomic_DNA"/>
</dbReference>
<evidence type="ECO:0008006" key="3">
    <source>
        <dbReference type="Google" id="ProtNLM"/>
    </source>
</evidence>
<evidence type="ECO:0000313" key="1">
    <source>
        <dbReference type="EMBL" id="GJJ15859.1"/>
    </source>
</evidence>
<dbReference type="Gene3D" id="2.60.40.640">
    <property type="match status" value="1"/>
</dbReference>
<evidence type="ECO:0000313" key="2">
    <source>
        <dbReference type="Proteomes" id="UP001050691"/>
    </source>
</evidence>
<sequence>MKIDIQAPPPYEYVDPPSYTARVNTASSPPASSPAVSPTRPTIERCYKGKNLVLCLEQNRLRTLFPIYGLSEDITGHVLIKRSIKKVKFIKVHIEGFEGISVVGSSGGGSRVNKKWVAVLKASQTLLEAPEGHRDITCMEGLYPFTFTLPSYVTGGTEPLPPSVSFIRGGMTTDVIYFIRVEMIRNGRLRANEGWVDDALDTSLPA</sequence>
<name>A0AAV5ART5_9AGAM</name>
<reference evidence="1" key="1">
    <citation type="submission" date="2021-10" db="EMBL/GenBank/DDBJ databases">
        <title>De novo Genome Assembly of Clathrus columnatus (Basidiomycota, Fungi) Using Illumina and Nanopore Sequence Data.</title>
        <authorList>
            <person name="Ogiso-Tanaka E."/>
            <person name="Itagaki H."/>
            <person name="Hosoya T."/>
            <person name="Hosaka K."/>
        </authorList>
    </citation>
    <scope>NUCLEOTIDE SEQUENCE</scope>
    <source>
        <strain evidence="1">MO-923</strain>
    </source>
</reference>
<proteinExistence type="predicted"/>
<dbReference type="InterPro" id="IPR014752">
    <property type="entry name" value="Arrestin-like_C"/>
</dbReference>
<protein>
    <recommendedName>
        <fullName evidence="3">Arrestin-like N-terminal domain-containing protein</fullName>
    </recommendedName>
</protein>
<organism evidence="1 2">
    <name type="scientific">Clathrus columnatus</name>
    <dbReference type="NCBI Taxonomy" id="1419009"/>
    <lineage>
        <taxon>Eukaryota</taxon>
        <taxon>Fungi</taxon>
        <taxon>Dikarya</taxon>
        <taxon>Basidiomycota</taxon>
        <taxon>Agaricomycotina</taxon>
        <taxon>Agaricomycetes</taxon>
        <taxon>Phallomycetidae</taxon>
        <taxon>Phallales</taxon>
        <taxon>Clathraceae</taxon>
        <taxon>Clathrus</taxon>
    </lineage>
</organism>
<keyword evidence="2" id="KW-1185">Reference proteome</keyword>
<dbReference type="AlphaFoldDB" id="A0AAV5ART5"/>